<dbReference type="InterPro" id="IPR050741">
    <property type="entry name" value="Acyl-CoA_dehydrogenase"/>
</dbReference>
<evidence type="ECO:0000256" key="1">
    <source>
        <dbReference type="ARBA" id="ARBA00001974"/>
    </source>
</evidence>
<dbReference type="Proteomes" id="UP000596742">
    <property type="component" value="Unassembled WGS sequence"/>
</dbReference>
<dbReference type="FunFam" id="1.20.140.10:FF:000020">
    <property type="entry name" value="Long-chain specific acyl-CoA dehydrogenase, mitochondrial"/>
    <property type="match status" value="1"/>
</dbReference>
<dbReference type="AlphaFoldDB" id="A0A8B6FHR5"/>
<feature type="transmembrane region" description="Helical" evidence="7">
    <location>
        <begin position="27"/>
        <end position="53"/>
    </location>
</feature>
<dbReference type="EC" id="1.3.8.8" evidence="10"/>
<dbReference type="GO" id="GO:0005739">
    <property type="term" value="C:mitochondrion"/>
    <property type="evidence" value="ECO:0007669"/>
    <property type="project" value="TreeGrafter"/>
</dbReference>
<keyword evidence="4 6" id="KW-0274">FAD</keyword>
<feature type="domain" description="Acyl-CoA oxidase/dehydrogenase middle" evidence="9">
    <location>
        <begin position="245"/>
        <end position="331"/>
    </location>
</feature>
<keyword evidence="11" id="KW-1185">Reference proteome</keyword>
<dbReference type="GO" id="GO:0042758">
    <property type="term" value="P:long-chain fatty acid catabolic process"/>
    <property type="evidence" value="ECO:0007669"/>
    <property type="project" value="TreeGrafter"/>
</dbReference>
<organism evidence="10 11">
    <name type="scientific">Mytilus galloprovincialis</name>
    <name type="common">Mediterranean mussel</name>
    <dbReference type="NCBI Taxonomy" id="29158"/>
    <lineage>
        <taxon>Eukaryota</taxon>
        <taxon>Metazoa</taxon>
        <taxon>Spiralia</taxon>
        <taxon>Lophotrochozoa</taxon>
        <taxon>Mollusca</taxon>
        <taxon>Bivalvia</taxon>
        <taxon>Autobranchia</taxon>
        <taxon>Pteriomorphia</taxon>
        <taxon>Mytilida</taxon>
        <taxon>Mytiloidea</taxon>
        <taxon>Mytilidae</taxon>
        <taxon>Mytilinae</taxon>
        <taxon>Mytilus</taxon>
    </lineage>
</organism>
<dbReference type="PANTHER" id="PTHR48083:SF20">
    <property type="entry name" value="LONG-CHAIN SPECIFIC ACYL-COA DEHYDROGENASE, MITOCHONDRIAL"/>
    <property type="match status" value="1"/>
</dbReference>
<comment type="cofactor">
    <cofactor evidence="1 6">
        <name>FAD</name>
        <dbReference type="ChEBI" id="CHEBI:57692"/>
    </cofactor>
</comment>
<proteinExistence type="inferred from homology"/>
<dbReference type="SUPFAM" id="SSF47203">
    <property type="entry name" value="Acyl-CoA dehydrogenase C-terminal domain-like"/>
    <property type="match status" value="1"/>
</dbReference>
<comment type="caution">
    <text evidence="10">The sequence shown here is derived from an EMBL/GenBank/DDBJ whole genome shotgun (WGS) entry which is preliminary data.</text>
</comment>
<dbReference type="InterPro" id="IPR036250">
    <property type="entry name" value="AcylCo_DH-like_C"/>
</dbReference>
<dbReference type="InterPro" id="IPR006089">
    <property type="entry name" value="Acyl-CoA_DH_CS"/>
</dbReference>
<dbReference type="PROSITE" id="PS00073">
    <property type="entry name" value="ACYL_COA_DH_2"/>
    <property type="match status" value="1"/>
</dbReference>
<keyword evidence="7" id="KW-0472">Membrane</keyword>
<keyword evidence="7" id="KW-0812">Transmembrane</keyword>
<dbReference type="Pfam" id="PF02770">
    <property type="entry name" value="Acyl-CoA_dh_M"/>
    <property type="match status" value="1"/>
</dbReference>
<evidence type="ECO:0000259" key="8">
    <source>
        <dbReference type="Pfam" id="PF00441"/>
    </source>
</evidence>
<sequence length="495" mass="56124">MEKKEFTQFEGFDIDSLKKFPFSGIKVIGAIHVGLGVTCMILGVVNIVTYVVMDESPTYTDKDLNDKQELAMQITVSSTPMWCGIWKMSFLILSILCSTLFGPACACVNAYEALLRHGLYSSDYKWLVPLLIAFFAFNEIIVSIISAIACCCCATLKETKVRVLLKPNNQTQHKLINTEFQTRPENPHLQRDFLQDNRDIFRISNRNQQRNISDQPMFRTHSKNITTQRSHFTANHIRYNNTPDYDLQGIRTNAKQDGDDWILNGSKVFITNGWMADVVIVVAITNPTAKSAAHGISLFLVEEGMKGFVKGRKLEKIGFKAQDTAELFFEDIRLPKSALLGEANKGFYYLMQELPQERLLIGAMGLASCEFMFEETRNYVKTRKAFGKTLSHLQTMQHKLAELKTEISVGRAFMDNCLEIHNEKGLDNVMASMAKYWASDLQNSVATRCLQMHGGWGYMWEYPIARAFVDARVQPIYGGSNEIMKELIARSIVSN</sequence>
<evidence type="ECO:0000313" key="11">
    <source>
        <dbReference type="Proteomes" id="UP000596742"/>
    </source>
</evidence>
<name>A0A8B6FHR5_MYTGA</name>
<dbReference type="GO" id="GO:0019254">
    <property type="term" value="P:carnitine metabolic process, CoA-linked"/>
    <property type="evidence" value="ECO:0007669"/>
    <property type="project" value="TreeGrafter"/>
</dbReference>
<evidence type="ECO:0000256" key="4">
    <source>
        <dbReference type="ARBA" id="ARBA00022827"/>
    </source>
</evidence>
<dbReference type="Gene3D" id="2.40.110.10">
    <property type="entry name" value="Butyryl-CoA Dehydrogenase, subunit A, domain 2"/>
    <property type="match status" value="1"/>
</dbReference>
<dbReference type="FunFam" id="2.40.110.10:FF:000002">
    <property type="entry name" value="Acyl-CoA dehydrogenase fadE12"/>
    <property type="match status" value="1"/>
</dbReference>
<dbReference type="Pfam" id="PF00441">
    <property type="entry name" value="Acyl-CoA_dh_1"/>
    <property type="match status" value="1"/>
</dbReference>
<evidence type="ECO:0000256" key="6">
    <source>
        <dbReference type="RuleBase" id="RU362125"/>
    </source>
</evidence>
<dbReference type="PANTHER" id="PTHR48083">
    <property type="entry name" value="MEDIUM-CHAIN SPECIFIC ACYL-COA DEHYDROGENASE, MITOCHONDRIAL-RELATED"/>
    <property type="match status" value="1"/>
</dbReference>
<dbReference type="GO" id="GO:0050660">
    <property type="term" value="F:flavin adenine dinucleotide binding"/>
    <property type="evidence" value="ECO:0007669"/>
    <property type="project" value="TreeGrafter"/>
</dbReference>
<feature type="domain" description="Acyl-CoA dehydrogenase/oxidase C-terminal" evidence="8">
    <location>
        <begin position="344"/>
        <end position="492"/>
    </location>
</feature>
<evidence type="ECO:0000256" key="7">
    <source>
        <dbReference type="SAM" id="Phobius"/>
    </source>
</evidence>
<evidence type="ECO:0000256" key="3">
    <source>
        <dbReference type="ARBA" id="ARBA00022630"/>
    </source>
</evidence>
<dbReference type="InterPro" id="IPR009100">
    <property type="entry name" value="AcylCoA_DH/oxidase_NM_dom_sf"/>
</dbReference>
<evidence type="ECO:0000256" key="5">
    <source>
        <dbReference type="ARBA" id="ARBA00023002"/>
    </source>
</evidence>
<dbReference type="GO" id="GO:0033539">
    <property type="term" value="P:fatty acid beta-oxidation using acyl-CoA dehydrogenase"/>
    <property type="evidence" value="ECO:0007669"/>
    <property type="project" value="TreeGrafter"/>
</dbReference>
<dbReference type="OrthoDB" id="6115041at2759"/>
<keyword evidence="3 6" id="KW-0285">Flavoprotein</keyword>
<protein>
    <submittedName>
        <fullName evidence="10">Long-chain-acyl-CoA dehydrogenase</fullName>
        <ecNumber evidence="10">1.3.8.8</ecNumber>
    </submittedName>
</protein>
<dbReference type="InterPro" id="IPR046373">
    <property type="entry name" value="Acyl-CoA_Oxase/DH_mid-dom_sf"/>
</dbReference>
<feature type="transmembrane region" description="Helical" evidence="7">
    <location>
        <begin position="126"/>
        <end position="149"/>
    </location>
</feature>
<dbReference type="GO" id="GO:0004466">
    <property type="term" value="F:long-chain fatty acyl-CoA dehydrogenase activity"/>
    <property type="evidence" value="ECO:0007669"/>
    <property type="project" value="UniProtKB-EC"/>
</dbReference>
<evidence type="ECO:0000313" key="10">
    <source>
        <dbReference type="EMBL" id="VDI49412.1"/>
    </source>
</evidence>
<gene>
    <name evidence="10" type="ORF">MGAL_10B011038</name>
</gene>
<evidence type="ECO:0000256" key="2">
    <source>
        <dbReference type="ARBA" id="ARBA00009347"/>
    </source>
</evidence>
<comment type="similarity">
    <text evidence="2 6">Belongs to the acyl-CoA dehydrogenase family.</text>
</comment>
<dbReference type="InterPro" id="IPR006091">
    <property type="entry name" value="Acyl-CoA_Oxase/DH_mid-dom"/>
</dbReference>
<keyword evidence="7" id="KW-1133">Transmembrane helix</keyword>
<reference evidence="10" key="1">
    <citation type="submission" date="2018-11" db="EMBL/GenBank/DDBJ databases">
        <authorList>
            <person name="Alioto T."/>
            <person name="Alioto T."/>
        </authorList>
    </citation>
    <scope>NUCLEOTIDE SEQUENCE</scope>
</reference>
<dbReference type="Gene3D" id="1.20.140.10">
    <property type="entry name" value="Butyryl-CoA Dehydrogenase, subunit A, domain 3"/>
    <property type="match status" value="1"/>
</dbReference>
<dbReference type="InterPro" id="IPR009075">
    <property type="entry name" value="AcylCo_DH/oxidase_C"/>
</dbReference>
<dbReference type="EMBL" id="UYJE01006828">
    <property type="protein sequence ID" value="VDI49412.1"/>
    <property type="molecule type" value="Genomic_DNA"/>
</dbReference>
<feature type="transmembrane region" description="Helical" evidence="7">
    <location>
        <begin position="90"/>
        <end position="114"/>
    </location>
</feature>
<dbReference type="SUPFAM" id="SSF56645">
    <property type="entry name" value="Acyl-CoA dehydrogenase NM domain-like"/>
    <property type="match status" value="1"/>
</dbReference>
<evidence type="ECO:0000259" key="9">
    <source>
        <dbReference type="Pfam" id="PF02770"/>
    </source>
</evidence>
<accession>A0A8B6FHR5</accession>
<keyword evidence="5 6" id="KW-0560">Oxidoreductase</keyword>